<dbReference type="EMBL" id="FNZK01000020">
    <property type="protein sequence ID" value="SEJ86709.1"/>
    <property type="molecule type" value="Genomic_DNA"/>
</dbReference>
<reference evidence="1 2" key="1">
    <citation type="submission" date="2016-10" db="EMBL/GenBank/DDBJ databases">
        <authorList>
            <person name="de Groot N.N."/>
        </authorList>
    </citation>
    <scope>NUCLEOTIDE SEQUENCE [LARGE SCALE GENOMIC DNA]</scope>
    <source>
        <strain evidence="1 2">DSM 2179</strain>
    </source>
</reference>
<accession>A0A1H7CAC9</accession>
<name>A0A1H7CAC9_9FIRM</name>
<organism evidence="1 2">
    <name type="scientific">Propionispira arboris</name>
    <dbReference type="NCBI Taxonomy" id="84035"/>
    <lineage>
        <taxon>Bacteria</taxon>
        <taxon>Bacillati</taxon>
        <taxon>Bacillota</taxon>
        <taxon>Negativicutes</taxon>
        <taxon>Selenomonadales</taxon>
        <taxon>Selenomonadaceae</taxon>
        <taxon>Propionispira</taxon>
    </lineage>
</organism>
<keyword evidence="2" id="KW-1185">Reference proteome</keyword>
<sequence>MLTMTQIDYIRKAFFEEGLNISQIAKTFSCDRKTVRKYLAIEDFNQPFPKAK</sequence>
<protein>
    <recommendedName>
        <fullName evidence="3">Helix-turn-helix domain of resolvase</fullName>
    </recommendedName>
</protein>
<proteinExistence type="predicted"/>
<gene>
    <name evidence="1" type="ORF">SAMN05660742_12090</name>
</gene>
<dbReference type="Proteomes" id="UP000199662">
    <property type="component" value="Unassembled WGS sequence"/>
</dbReference>
<dbReference type="AlphaFoldDB" id="A0A1H7CAC9"/>
<feature type="non-terminal residue" evidence="1">
    <location>
        <position position="52"/>
    </location>
</feature>
<evidence type="ECO:0000313" key="1">
    <source>
        <dbReference type="EMBL" id="SEJ86709.1"/>
    </source>
</evidence>
<evidence type="ECO:0000313" key="2">
    <source>
        <dbReference type="Proteomes" id="UP000199662"/>
    </source>
</evidence>
<evidence type="ECO:0008006" key="3">
    <source>
        <dbReference type="Google" id="ProtNLM"/>
    </source>
</evidence>